<dbReference type="InterPro" id="IPR023395">
    <property type="entry name" value="MCP_dom_sf"/>
</dbReference>
<evidence type="ECO:0000256" key="1">
    <source>
        <dbReference type="ARBA" id="ARBA00004141"/>
    </source>
</evidence>
<feature type="repeat" description="Solcar" evidence="8">
    <location>
        <begin position="14"/>
        <end position="105"/>
    </location>
</feature>
<organism evidence="10 11">
    <name type="scientific">Rozella allomycis (strain CSF55)</name>
    <dbReference type="NCBI Taxonomy" id="988480"/>
    <lineage>
        <taxon>Eukaryota</taxon>
        <taxon>Fungi</taxon>
        <taxon>Fungi incertae sedis</taxon>
        <taxon>Cryptomycota</taxon>
        <taxon>Cryptomycota incertae sedis</taxon>
        <taxon>Rozella</taxon>
    </lineage>
</organism>
<evidence type="ECO:0000313" key="11">
    <source>
        <dbReference type="Proteomes" id="UP000030755"/>
    </source>
</evidence>
<reference evidence="10 11" key="1">
    <citation type="journal article" date="2013" name="Curr. Biol.">
        <title>Shared signatures of parasitism and phylogenomics unite Cryptomycota and microsporidia.</title>
        <authorList>
            <person name="James T.Y."/>
            <person name="Pelin A."/>
            <person name="Bonen L."/>
            <person name="Ahrendt S."/>
            <person name="Sain D."/>
            <person name="Corradi N."/>
            <person name="Stajich J.E."/>
        </authorList>
    </citation>
    <scope>NUCLEOTIDE SEQUENCE [LARGE SCALE GENOMIC DNA]</scope>
    <source>
        <strain evidence="10 11">CSF55</strain>
    </source>
</reference>
<evidence type="ECO:0000313" key="10">
    <source>
        <dbReference type="EMBL" id="EPZ34834.1"/>
    </source>
</evidence>
<dbReference type="SUPFAM" id="SSF103506">
    <property type="entry name" value="Mitochondrial carrier"/>
    <property type="match status" value="1"/>
</dbReference>
<evidence type="ECO:0000256" key="3">
    <source>
        <dbReference type="ARBA" id="ARBA00022448"/>
    </source>
</evidence>
<keyword evidence="4 8" id="KW-0812">Transmembrane</keyword>
<keyword evidence="7 8" id="KW-0472">Membrane</keyword>
<keyword evidence="6" id="KW-1133">Transmembrane helix</keyword>
<protein>
    <submittedName>
        <fullName evidence="10">Mitochondrial carrier domain-containing protein</fullName>
    </submittedName>
</protein>
<dbReference type="EMBL" id="KE560907">
    <property type="protein sequence ID" value="EPZ34834.1"/>
    <property type="molecule type" value="Genomic_DNA"/>
</dbReference>
<keyword evidence="11" id="KW-1185">Reference proteome</keyword>
<dbReference type="Gene3D" id="1.50.40.10">
    <property type="entry name" value="Mitochondrial carrier domain"/>
    <property type="match status" value="2"/>
</dbReference>
<dbReference type="OMA" id="MMVTKKR"/>
<dbReference type="OrthoDB" id="448427at2759"/>
<dbReference type="STRING" id="988480.A0A075AXG2"/>
<proteinExistence type="inferred from homology"/>
<keyword evidence="5" id="KW-0677">Repeat</keyword>
<dbReference type="HOGENOM" id="CLU_015166_14_2_1"/>
<keyword evidence="3 9" id="KW-0813">Transport</keyword>
<name>A0A075AXG2_ROZAC</name>
<dbReference type="Proteomes" id="UP000030755">
    <property type="component" value="Unassembled WGS sequence"/>
</dbReference>
<sequence>MHVSIDNNDSTSKLILLKELSAGCISCGIASAVTNPLDVIKTRMQSMKHSLQHASSTSFFSTSKLIYSEQGMWRGLVVPGMTAALLRETMYSSLRFGLYTKVKKAIEKSHLPPLFSKMISGMTTGAIGSAIASPTDLVKIRMQIESGTIDQLTGRYVNGMRTSHFPSYKNTFHAFYVIVKEEGGLYIGATATIARASLLTGGQLAAYDQSKTILKQKYGFQEGFGLHVLCSIVSSFSAATFCAPADIMKTKMMGSYGYDSTYHQETKSFWSCFRMIYTSEGIRGLYRGWSASFLRLAPHFILSMPLYEKVRVLVGLDNL</sequence>
<evidence type="ECO:0000256" key="4">
    <source>
        <dbReference type="ARBA" id="ARBA00022692"/>
    </source>
</evidence>
<gene>
    <name evidence="10" type="ORF">O9G_002432</name>
</gene>
<evidence type="ECO:0000256" key="8">
    <source>
        <dbReference type="PROSITE-ProRule" id="PRU00282"/>
    </source>
</evidence>
<dbReference type="PANTHER" id="PTHR45618">
    <property type="entry name" value="MITOCHONDRIAL DICARBOXYLATE CARRIER-RELATED"/>
    <property type="match status" value="1"/>
</dbReference>
<accession>A0A075AXG2</accession>
<dbReference type="GO" id="GO:0016020">
    <property type="term" value="C:membrane"/>
    <property type="evidence" value="ECO:0007669"/>
    <property type="project" value="UniProtKB-SubCell"/>
</dbReference>
<feature type="repeat" description="Solcar" evidence="8">
    <location>
        <begin position="112"/>
        <end position="213"/>
    </location>
</feature>
<dbReference type="InterPro" id="IPR050391">
    <property type="entry name" value="Mito_Metabolite_Transporter"/>
</dbReference>
<evidence type="ECO:0000256" key="7">
    <source>
        <dbReference type="ARBA" id="ARBA00023136"/>
    </source>
</evidence>
<comment type="similarity">
    <text evidence="2 9">Belongs to the mitochondrial carrier (TC 2.A.29) family.</text>
</comment>
<comment type="subcellular location">
    <subcellularLocation>
        <location evidence="1">Membrane</location>
        <topology evidence="1">Multi-pass membrane protein</topology>
    </subcellularLocation>
</comment>
<evidence type="ECO:0000256" key="5">
    <source>
        <dbReference type="ARBA" id="ARBA00022737"/>
    </source>
</evidence>
<dbReference type="PROSITE" id="PS50920">
    <property type="entry name" value="SOLCAR"/>
    <property type="match status" value="3"/>
</dbReference>
<feature type="repeat" description="Solcar" evidence="8">
    <location>
        <begin position="222"/>
        <end position="313"/>
    </location>
</feature>
<evidence type="ECO:0000256" key="9">
    <source>
        <dbReference type="RuleBase" id="RU000488"/>
    </source>
</evidence>
<dbReference type="AlphaFoldDB" id="A0A075AXG2"/>
<evidence type="ECO:0000256" key="2">
    <source>
        <dbReference type="ARBA" id="ARBA00006375"/>
    </source>
</evidence>
<dbReference type="Pfam" id="PF00153">
    <property type="entry name" value="Mito_carr"/>
    <property type="match status" value="3"/>
</dbReference>
<evidence type="ECO:0000256" key="6">
    <source>
        <dbReference type="ARBA" id="ARBA00022989"/>
    </source>
</evidence>
<dbReference type="InterPro" id="IPR018108">
    <property type="entry name" value="MCP_transmembrane"/>
</dbReference>